<dbReference type="AlphaFoldDB" id="A0A250J8D1"/>
<accession>A0A250J8D1</accession>
<organism evidence="1 2">
    <name type="scientific">Cystobacter fuscus</name>
    <dbReference type="NCBI Taxonomy" id="43"/>
    <lineage>
        <taxon>Bacteria</taxon>
        <taxon>Pseudomonadati</taxon>
        <taxon>Myxococcota</taxon>
        <taxon>Myxococcia</taxon>
        <taxon>Myxococcales</taxon>
        <taxon>Cystobacterineae</taxon>
        <taxon>Archangiaceae</taxon>
        <taxon>Cystobacter</taxon>
    </lineage>
</organism>
<evidence type="ECO:0008006" key="3">
    <source>
        <dbReference type="Google" id="ProtNLM"/>
    </source>
</evidence>
<dbReference type="Pfam" id="PF11876">
    <property type="entry name" value="TsiV"/>
    <property type="match status" value="1"/>
</dbReference>
<dbReference type="Proteomes" id="UP000217257">
    <property type="component" value="Chromosome"/>
</dbReference>
<protein>
    <recommendedName>
        <fullName evidence="3">DUF3396 domain-containing protein</fullName>
    </recommendedName>
</protein>
<gene>
    <name evidence="1" type="ORF">CYFUS_005248</name>
</gene>
<dbReference type="RefSeq" id="WP_232536814.1">
    <property type="nucleotide sequence ID" value="NZ_CP022098.1"/>
</dbReference>
<name>A0A250J8D1_9BACT</name>
<dbReference type="InterPro" id="IPR021815">
    <property type="entry name" value="TsiV"/>
</dbReference>
<reference evidence="1 2" key="1">
    <citation type="submission" date="2017-06" db="EMBL/GenBank/DDBJ databases">
        <title>Sequencing and comparative analysis of myxobacterial genomes.</title>
        <authorList>
            <person name="Rupp O."/>
            <person name="Goesmann A."/>
            <person name="Sogaard-Andersen L."/>
        </authorList>
    </citation>
    <scope>NUCLEOTIDE SEQUENCE [LARGE SCALE GENOMIC DNA]</scope>
    <source>
        <strain evidence="1 2">DSM 52655</strain>
    </source>
</reference>
<proteinExistence type="predicted"/>
<evidence type="ECO:0000313" key="2">
    <source>
        <dbReference type="Proteomes" id="UP000217257"/>
    </source>
</evidence>
<sequence length="324" mass="36429">MKHPIPRIRRHAPPDNGGRLLQREVLRLVLHLPFGHRELATPVSHALEVYLRNAGLGADAFTGYSLGEEPMPLDADGWADIRDTLAPPPRDAFLDEQTEESFLKQKMKEQFDRTVELSIGATGVTGYGFFYWARLPWRPPVQDQVSLVSFSWPTEHLEAHGLERMRAEIMELAALLPYVSGHAGLAFSSPNLWGPSMKDLHEEALRYPGLDVTHGQRDLGSRVDGVHWLNFLGPEVLTQVGGAEALRSRLHSPSTSVQPLGGNRAVVALGVEPEAGDLLRGDTLPAYRELAHVLKPWLFPHPEHVSWRDCPPDMARRWWRRFLD</sequence>
<dbReference type="KEGG" id="cfus:CYFUS_005248"/>
<dbReference type="EMBL" id="CP022098">
    <property type="protein sequence ID" value="ATB39800.1"/>
    <property type="molecule type" value="Genomic_DNA"/>
</dbReference>
<evidence type="ECO:0000313" key="1">
    <source>
        <dbReference type="EMBL" id="ATB39800.1"/>
    </source>
</evidence>